<comment type="caution">
    <text evidence="5">The sequence shown here is derived from an EMBL/GenBank/DDBJ whole genome shotgun (WGS) entry which is preliminary data.</text>
</comment>
<sequence length="263" mass="29799">MVDAEQRNLIEHMKTWVIQAGQRIEKARESGISYREKTSLRDLVTPIDLEIENFYRVAIKKVYPTHKILGEEKQGEQAKSLQGSVWIMDPIDGTLNYIKQADNYVTMLSYFKNGVGQVGMIYEVSAKKLLIAIKGKGVFVNGHFIKPIGKQTCLAQSLMSVEALDLNDALSLYEFSQKSLGLRITGCAGLDAWQFALGQTGLYLNHLFPWDNAVSVIMADLLGFKVTNFKGESLNLLDREYVVMAYPKIHEEFLTYVKEKFED</sequence>
<feature type="binding site" evidence="4">
    <location>
        <position position="92"/>
    </location>
    <ligand>
        <name>Mg(2+)</name>
        <dbReference type="ChEBI" id="CHEBI:18420"/>
        <label>1</label>
        <note>catalytic</note>
    </ligand>
</feature>
<evidence type="ECO:0000313" key="5">
    <source>
        <dbReference type="EMBL" id="KXB36595.1"/>
    </source>
</evidence>
<evidence type="ECO:0000256" key="4">
    <source>
        <dbReference type="PIRSR" id="PIRSR600760-2"/>
    </source>
</evidence>
<dbReference type="GO" id="GO:0007165">
    <property type="term" value="P:signal transduction"/>
    <property type="evidence" value="ECO:0007669"/>
    <property type="project" value="TreeGrafter"/>
</dbReference>
<evidence type="ECO:0000256" key="3">
    <source>
        <dbReference type="ARBA" id="ARBA00022842"/>
    </source>
</evidence>
<dbReference type="InterPro" id="IPR020583">
    <property type="entry name" value="Inositol_monoP_metal-BS"/>
</dbReference>
<dbReference type="PROSITE" id="PS00629">
    <property type="entry name" value="IMP_1"/>
    <property type="match status" value="1"/>
</dbReference>
<dbReference type="Gene3D" id="3.40.190.80">
    <property type="match status" value="1"/>
</dbReference>
<dbReference type="SUPFAM" id="SSF56655">
    <property type="entry name" value="Carbohydrate phosphatase"/>
    <property type="match status" value="1"/>
</dbReference>
<feature type="binding site" evidence="4">
    <location>
        <position position="211"/>
    </location>
    <ligand>
        <name>Mg(2+)</name>
        <dbReference type="ChEBI" id="CHEBI:18420"/>
        <label>1</label>
        <note>catalytic</note>
    </ligand>
</feature>
<dbReference type="InterPro" id="IPR000760">
    <property type="entry name" value="Inositol_monophosphatase-like"/>
</dbReference>
<dbReference type="AlphaFoldDB" id="A0A133Y0A1"/>
<name>A0A133Y0A1_9LACT</name>
<dbReference type="PRINTS" id="PR00377">
    <property type="entry name" value="IMPHPHTASES"/>
</dbReference>
<dbReference type="Pfam" id="PF00459">
    <property type="entry name" value="Inositol_P"/>
    <property type="match status" value="1"/>
</dbReference>
<organism evidence="5 7">
    <name type="scientific">Aerococcus christensenii</name>
    <dbReference type="NCBI Taxonomy" id="87541"/>
    <lineage>
        <taxon>Bacteria</taxon>
        <taxon>Bacillati</taxon>
        <taxon>Bacillota</taxon>
        <taxon>Bacilli</taxon>
        <taxon>Lactobacillales</taxon>
        <taxon>Aerococcaceae</taxon>
        <taxon>Aerococcus</taxon>
    </lineage>
</organism>
<keyword evidence="1 4" id="KW-0479">Metal-binding</keyword>
<dbReference type="EMBL" id="LSCQ01000040">
    <property type="protein sequence ID" value="KXB36595.1"/>
    <property type="molecule type" value="Genomic_DNA"/>
</dbReference>
<dbReference type="PANTHER" id="PTHR20854:SF4">
    <property type="entry name" value="INOSITOL-1-MONOPHOSPHATASE-RELATED"/>
    <property type="match status" value="1"/>
</dbReference>
<accession>A0A133Y0A1</accession>
<feature type="binding site" evidence="4">
    <location>
        <position position="91"/>
    </location>
    <ligand>
        <name>Mg(2+)</name>
        <dbReference type="ChEBI" id="CHEBI:18420"/>
        <label>1</label>
        <note>catalytic</note>
    </ligand>
</feature>
<dbReference type="GO" id="GO:0008934">
    <property type="term" value="F:inositol monophosphate 1-phosphatase activity"/>
    <property type="evidence" value="ECO:0007669"/>
    <property type="project" value="TreeGrafter"/>
</dbReference>
<feature type="binding site" evidence="4">
    <location>
        <position position="71"/>
    </location>
    <ligand>
        <name>Mg(2+)</name>
        <dbReference type="ChEBI" id="CHEBI:18420"/>
        <label>1</label>
        <note>catalytic</note>
    </ligand>
</feature>
<keyword evidence="3 4" id="KW-0460">Magnesium</keyword>
<dbReference type="Proteomes" id="UP000070422">
    <property type="component" value="Unassembled WGS sequence"/>
</dbReference>
<dbReference type="PANTHER" id="PTHR20854">
    <property type="entry name" value="INOSITOL MONOPHOSPHATASE"/>
    <property type="match status" value="1"/>
</dbReference>
<dbReference type="Proteomes" id="UP000234775">
    <property type="component" value="Unassembled WGS sequence"/>
</dbReference>
<comment type="cofactor">
    <cofactor evidence="4">
        <name>Mg(2+)</name>
        <dbReference type="ChEBI" id="CHEBI:18420"/>
    </cofactor>
</comment>
<evidence type="ECO:0000256" key="2">
    <source>
        <dbReference type="ARBA" id="ARBA00022801"/>
    </source>
</evidence>
<dbReference type="STRING" id="87541.AWM71_03520"/>
<feature type="binding site" evidence="4">
    <location>
        <position position="89"/>
    </location>
    <ligand>
        <name>Mg(2+)</name>
        <dbReference type="ChEBI" id="CHEBI:18420"/>
        <label>1</label>
        <note>catalytic</note>
    </ligand>
</feature>
<dbReference type="RefSeq" id="WP_060936740.1">
    <property type="nucleotide sequence ID" value="NZ_JASOZP010000015.1"/>
</dbReference>
<reference evidence="6 8" key="2">
    <citation type="submission" date="2017-12" db="EMBL/GenBank/DDBJ databases">
        <title>Phylogenetic diversity of female urinary microbiome.</title>
        <authorList>
            <person name="Thomas-White K."/>
            <person name="Wolfe A.J."/>
        </authorList>
    </citation>
    <scope>NUCLEOTIDE SEQUENCE [LARGE SCALE GENOMIC DNA]</scope>
    <source>
        <strain evidence="6 8">UMB0844</strain>
    </source>
</reference>
<protein>
    <submittedName>
        <fullName evidence="5">Inositol monophosphatase family protein</fullName>
    </submittedName>
</protein>
<keyword evidence="2" id="KW-0378">Hydrolase</keyword>
<gene>
    <name evidence="6" type="ORF">CYJ27_07880</name>
    <name evidence="5" type="ORF">HMPREF3187_00771</name>
</gene>
<dbReference type="OrthoDB" id="9772456at2"/>
<dbReference type="PATRIC" id="fig|87541.4.peg.766"/>
<evidence type="ECO:0000313" key="8">
    <source>
        <dbReference type="Proteomes" id="UP000234775"/>
    </source>
</evidence>
<dbReference type="Gene3D" id="3.30.540.10">
    <property type="entry name" value="Fructose-1,6-Bisphosphatase, subunit A, domain 1"/>
    <property type="match status" value="1"/>
</dbReference>
<evidence type="ECO:0000256" key="1">
    <source>
        <dbReference type="ARBA" id="ARBA00022723"/>
    </source>
</evidence>
<evidence type="ECO:0000313" key="6">
    <source>
        <dbReference type="EMBL" id="PKY90813.1"/>
    </source>
</evidence>
<keyword evidence="8" id="KW-1185">Reference proteome</keyword>
<reference evidence="5 7" key="1">
    <citation type="submission" date="2016-01" db="EMBL/GenBank/DDBJ databases">
        <authorList>
            <person name="Oliw E.H."/>
        </authorList>
    </citation>
    <scope>NUCLEOTIDE SEQUENCE [LARGE SCALE GENOMIC DNA]</scope>
    <source>
        <strain evidence="5 7">KA00635</strain>
    </source>
</reference>
<dbReference type="GO" id="GO:0046872">
    <property type="term" value="F:metal ion binding"/>
    <property type="evidence" value="ECO:0007669"/>
    <property type="project" value="UniProtKB-KW"/>
</dbReference>
<dbReference type="GO" id="GO:0006020">
    <property type="term" value="P:inositol metabolic process"/>
    <property type="evidence" value="ECO:0007669"/>
    <property type="project" value="TreeGrafter"/>
</dbReference>
<dbReference type="CDD" id="cd01637">
    <property type="entry name" value="IMPase_like"/>
    <property type="match status" value="1"/>
</dbReference>
<dbReference type="EMBL" id="PKGZ01000009">
    <property type="protein sequence ID" value="PKY90813.1"/>
    <property type="molecule type" value="Genomic_DNA"/>
</dbReference>
<proteinExistence type="predicted"/>
<evidence type="ECO:0000313" key="7">
    <source>
        <dbReference type="Proteomes" id="UP000070422"/>
    </source>
</evidence>